<evidence type="ECO:0000313" key="2">
    <source>
        <dbReference type="EMBL" id="MDR6208034.1"/>
    </source>
</evidence>
<dbReference type="Pfam" id="PF16989">
    <property type="entry name" value="T6SS_VasJ"/>
    <property type="match status" value="1"/>
</dbReference>
<dbReference type="InterPro" id="IPR017739">
    <property type="entry name" value="T6SS-assoc_VCA0119"/>
</dbReference>
<reference evidence="2 3" key="1">
    <citation type="submission" date="2023-08" db="EMBL/GenBank/DDBJ databases">
        <title>Genome sequencing of plant associated microbes to promote plant fitness in Sorghum bicolor and Oryza sativa.</title>
        <authorList>
            <person name="Coleman-Derr D."/>
        </authorList>
    </citation>
    <scope>NUCLEOTIDE SEQUENCE [LARGE SCALE GENOMIC DNA]</scope>
    <source>
        <strain evidence="2 3">SLBN-33</strain>
    </source>
</reference>
<feature type="domain" description="ImpA N-terminal" evidence="1">
    <location>
        <begin position="23"/>
        <end position="122"/>
    </location>
</feature>
<proteinExistence type="predicted"/>
<dbReference type="Pfam" id="PF06812">
    <property type="entry name" value="ImpA_N"/>
    <property type="match status" value="1"/>
</dbReference>
<dbReference type="RefSeq" id="WP_310035470.1">
    <property type="nucleotide sequence ID" value="NZ_JAVIZN010000003.1"/>
</dbReference>
<dbReference type="PANTHER" id="PTHR37024:SF3">
    <property type="entry name" value="TYPE VI SECRETION SYSTEM PROTEIN TSSA"/>
    <property type="match status" value="1"/>
</dbReference>
<evidence type="ECO:0000313" key="3">
    <source>
        <dbReference type="Proteomes" id="UP001245184"/>
    </source>
</evidence>
<organism evidence="2 3">
    <name type="scientific">Paraburkholderia graminis</name>
    <dbReference type="NCBI Taxonomy" id="60548"/>
    <lineage>
        <taxon>Bacteria</taxon>
        <taxon>Pseudomonadati</taxon>
        <taxon>Pseudomonadota</taxon>
        <taxon>Betaproteobacteria</taxon>
        <taxon>Burkholderiales</taxon>
        <taxon>Burkholderiaceae</taxon>
        <taxon>Paraburkholderia</taxon>
    </lineage>
</organism>
<comment type="caution">
    <text evidence="2">The sequence shown here is derived from an EMBL/GenBank/DDBJ whole genome shotgun (WGS) entry which is preliminary data.</text>
</comment>
<dbReference type="EMBL" id="JAVIZN010000003">
    <property type="protein sequence ID" value="MDR6208034.1"/>
    <property type="molecule type" value="Genomic_DNA"/>
</dbReference>
<dbReference type="Proteomes" id="UP001245184">
    <property type="component" value="Unassembled WGS sequence"/>
</dbReference>
<gene>
    <name evidence="2" type="ORF">QF025_006835</name>
</gene>
<name>A0ABD5CUC6_9BURK</name>
<sequence length="535" mass="56886">MSVDPLLRNLGLCEIVAPSLAGLREGDAFARMEGEIRKLTDIYSDGPVDWSVVAAQGQQILREEGKDLAVGVWLVVAWLNTAELAGLAAGVHVLRDLVAQHWAAMSPPVGRLRARRNLVEWLFGKIEEGVTGEMLASASPLQFDVHAELVSDWNAIDAFWREHDAEAPAFFRLQRLLAGLPVIAPPPEAGAEDAAASSSASGAVQVDERSPSALSVAVNSAQPALPALIVAVPDSTDAAQLEQAAEQAVRSLGPLLDVCLTSAPSQAFAYRLNCAAAWAFVDAVPFAVEGLTRIPPPPDAQRSALAQLIATGTPFAVAHYTQSRLAAFPFWLDLCRHSHAALVAAGAQAAAAAVAAEVQSFIARLRGVSELQFADGMPFADSGTRAWLATLTALATTGSTDGEIRPAADAWTRFFADARAQAARGQLDEALHSLDRQYAGAAAARDRLRVRLTQCELVRDFGDASTLGPLVVPLVHQVETYGLAQWEPELARDVLKIAATVSGGRDNHEQNRLLSNLAALDFAAAWRLNGLRTPQ</sequence>
<evidence type="ECO:0000259" key="1">
    <source>
        <dbReference type="Pfam" id="PF06812"/>
    </source>
</evidence>
<dbReference type="PANTHER" id="PTHR37024">
    <property type="entry name" value="TYPE VI SECRETION SYSTEM DUF2094 AND IMPA-RELATED DOMAIN PROTEIN"/>
    <property type="match status" value="1"/>
</dbReference>
<dbReference type="NCBIfam" id="TIGR03362">
    <property type="entry name" value="VI_chp_7"/>
    <property type="match status" value="1"/>
</dbReference>
<dbReference type="InterPro" id="IPR010657">
    <property type="entry name" value="ImpA_N"/>
</dbReference>
<accession>A0ABD5CUC6</accession>
<protein>
    <submittedName>
        <fullName evidence="2">Type VI secretion system protein VasJ</fullName>
    </submittedName>
</protein>
<dbReference type="AlphaFoldDB" id="A0ABD5CUC6"/>